<organism evidence="2 3">
    <name type="scientific">Cannabis sativa</name>
    <name type="common">Hemp</name>
    <name type="synonym">Marijuana</name>
    <dbReference type="NCBI Taxonomy" id="3483"/>
    <lineage>
        <taxon>Eukaryota</taxon>
        <taxon>Viridiplantae</taxon>
        <taxon>Streptophyta</taxon>
        <taxon>Embryophyta</taxon>
        <taxon>Tracheophyta</taxon>
        <taxon>Spermatophyta</taxon>
        <taxon>Magnoliopsida</taxon>
        <taxon>eudicotyledons</taxon>
        <taxon>Gunneridae</taxon>
        <taxon>Pentapetalae</taxon>
        <taxon>rosids</taxon>
        <taxon>fabids</taxon>
        <taxon>Rosales</taxon>
        <taxon>Cannabaceae</taxon>
        <taxon>Cannabis</taxon>
    </lineage>
</organism>
<evidence type="ECO:0000313" key="2">
    <source>
        <dbReference type="EMBL" id="KAF4353225.1"/>
    </source>
</evidence>
<dbReference type="Proteomes" id="UP000525078">
    <property type="component" value="Unassembled WGS sequence"/>
</dbReference>
<reference evidence="2 3" key="1">
    <citation type="journal article" date="2020" name="bioRxiv">
        <title>Sequence and annotation of 42 cannabis genomes reveals extensive copy number variation in cannabinoid synthesis and pathogen resistance genes.</title>
        <authorList>
            <person name="Mckernan K.J."/>
            <person name="Helbert Y."/>
            <person name="Kane L.T."/>
            <person name="Ebling H."/>
            <person name="Zhang L."/>
            <person name="Liu B."/>
            <person name="Eaton Z."/>
            <person name="Mclaughlin S."/>
            <person name="Kingan S."/>
            <person name="Baybayan P."/>
            <person name="Concepcion G."/>
            <person name="Jordan M."/>
            <person name="Riva A."/>
            <person name="Barbazuk W."/>
            <person name="Harkins T."/>
        </authorList>
    </citation>
    <scope>NUCLEOTIDE SEQUENCE [LARGE SCALE GENOMIC DNA]</scope>
    <source>
        <strain evidence="3">cv. Jamaican Lion 4</strain>
        <tissue evidence="2">Leaf</tissue>
    </source>
</reference>
<feature type="region of interest" description="Disordered" evidence="1">
    <location>
        <begin position="28"/>
        <end position="47"/>
    </location>
</feature>
<gene>
    <name evidence="2" type="ORF">F8388_014693</name>
</gene>
<dbReference type="EMBL" id="JAATIP010000299">
    <property type="protein sequence ID" value="KAF4353225.1"/>
    <property type="molecule type" value="Genomic_DNA"/>
</dbReference>
<accession>A0A7J6E482</accession>
<feature type="region of interest" description="Disordered" evidence="1">
    <location>
        <begin position="121"/>
        <end position="165"/>
    </location>
</feature>
<protein>
    <submittedName>
        <fullName evidence="2">Uncharacterized protein</fullName>
    </submittedName>
</protein>
<dbReference type="AlphaFoldDB" id="A0A7J6E482"/>
<comment type="caution">
    <text evidence="2">The sequence shown here is derived from an EMBL/GenBank/DDBJ whole genome shotgun (WGS) entry which is preliminary data.</text>
</comment>
<proteinExistence type="predicted"/>
<evidence type="ECO:0000256" key="1">
    <source>
        <dbReference type="SAM" id="MobiDB-lite"/>
    </source>
</evidence>
<name>A0A7J6E482_CANSA</name>
<sequence length="165" mass="18661">MSDDLGLLTYNVMMAEDRRKRRKLRQLLASQQPQTNNNSALSEIDQDDDDVIADDALLDYGRWRLGIKLEEEEEENDDFNEDDIVFVDDDDYILIHPDTNKPIQRISTTRVIQIDDNERRTPMVEGPTTIPTLPDPIRSDPTQPVSGAGVDGPIVGPEIGGRSRE</sequence>
<feature type="compositionally biased region" description="Polar residues" evidence="1">
    <location>
        <begin position="29"/>
        <end position="41"/>
    </location>
</feature>
<evidence type="ECO:0000313" key="3">
    <source>
        <dbReference type="Proteomes" id="UP000525078"/>
    </source>
</evidence>